<evidence type="ECO:0000313" key="1">
    <source>
        <dbReference type="EMBL" id="KAH6923199.1"/>
    </source>
</evidence>
<dbReference type="EMBL" id="CM023489">
    <property type="protein sequence ID" value="KAH6923199.1"/>
    <property type="molecule type" value="Genomic_DNA"/>
</dbReference>
<gene>
    <name evidence="1" type="ORF">HPB50_024840</name>
</gene>
<dbReference type="Proteomes" id="UP000821845">
    <property type="component" value="Chromosome 9"/>
</dbReference>
<evidence type="ECO:0000313" key="2">
    <source>
        <dbReference type="Proteomes" id="UP000821845"/>
    </source>
</evidence>
<name>A0ACB7RRS0_HYAAI</name>
<comment type="caution">
    <text evidence="1">The sequence shown here is derived from an EMBL/GenBank/DDBJ whole genome shotgun (WGS) entry which is preliminary data.</text>
</comment>
<organism evidence="1 2">
    <name type="scientific">Hyalomma asiaticum</name>
    <name type="common">Tick</name>
    <dbReference type="NCBI Taxonomy" id="266040"/>
    <lineage>
        <taxon>Eukaryota</taxon>
        <taxon>Metazoa</taxon>
        <taxon>Ecdysozoa</taxon>
        <taxon>Arthropoda</taxon>
        <taxon>Chelicerata</taxon>
        <taxon>Arachnida</taxon>
        <taxon>Acari</taxon>
        <taxon>Parasitiformes</taxon>
        <taxon>Ixodida</taxon>
        <taxon>Ixodoidea</taxon>
        <taxon>Ixodidae</taxon>
        <taxon>Hyalomminae</taxon>
        <taxon>Hyalomma</taxon>
    </lineage>
</organism>
<proteinExistence type="predicted"/>
<sequence>MMGPSRRQARGSSSPSPDALARPESLGSPVLEVPHLERPDAALADFRGAVYSCKSPVTGRLLGSWDPLVRLNVVGEALRTRDVENAVAGKGYAAIHPTLTVGMYGTSNDDWSATLKR</sequence>
<reference evidence="1" key="1">
    <citation type="submission" date="2020-05" db="EMBL/GenBank/DDBJ databases">
        <title>Large-scale comparative analyses of tick genomes elucidate their genetic diversity and vector capacities.</title>
        <authorList>
            <person name="Jia N."/>
            <person name="Wang J."/>
            <person name="Shi W."/>
            <person name="Du L."/>
            <person name="Sun Y."/>
            <person name="Zhan W."/>
            <person name="Jiang J."/>
            <person name="Wang Q."/>
            <person name="Zhang B."/>
            <person name="Ji P."/>
            <person name="Sakyi L.B."/>
            <person name="Cui X."/>
            <person name="Yuan T."/>
            <person name="Jiang B."/>
            <person name="Yang W."/>
            <person name="Lam T.T.-Y."/>
            <person name="Chang Q."/>
            <person name="Ding S."/>
            <person name="Wang X."/>
            <person name="Zhu J."/>
            <person name="Ruan X."/>
            <person name="Zhao L."/>
            <person name="Wei J."/>
            <person name="Que T."/>
            <person name="Du C."/>
            <person name="Cheng J."/>
            <person name="Dai P."/>
            <person name="Han X."/>
            <person name="Huang E."/>
            <person name="Gao Y."/>
            <person name="Liu J."/>
            <person name="Shao H."/>
            <person name="Ye R."/>
            <person name="Li L."/>
            <person name="Wei W."/>
            <person name="Wang X."/>
            <person name="Wang C."/>
            <person name="Yang T."/>
            <person name="Huo Q."/>
            <person name="Li W."/>
            <person name="Guo W."/>
            <person name="Chen H."/>
            <person name="Zhou L."/>
            <person name="Ni X."/>
            <person name="Tian J."/>
            <person name="Zhou Y."/>
            <person name="Sheng Y."/>
            <person name="Liu T."/>
            <person name="Pan Y."/>
            <person name="Xia L."/>
            <person name="Li J."/>
            <person name="Zhao F."/>
            <person name="Cao W."/>
        </authorList>
    </citation>
    <scope>NUCLEOTIDE SEQUENCE</scope>
    <source>
        <strain evidence="1">Hyas-2018</strain>
    </source>
</reference>
<protein>
    <submittedName>
        <fullName evidence="1">Uncharacterized protein</fullName>
    </submittedName>
</protein>
<keyword evidence="2" id="KW-1185">Reference proteome</keyword>
<accession>A0ACB7RRS0</accession>